<dbReference type="PANTHER" id="PTHR18934:SF99">
    <property type="entry name" value="ATP-DEPENDENT RNA HELICASE DHX37-RELATED"/>
    <property type="match status" value="1"/>
</dbReference>
<accession>A0A227KS98</accession>
<dbReference type="Pfam" id="PF00270">
    <property type="entry name" value="DEAD"/>
    <property type="match status" value="1"/>
</dbReference>
<dbReference type="EMBL" id="NHMP01000001">
    <property type="protein sequence ID" value="OXE51358.1"/>
    <property type="molecule type" value="Genomic_DNA"/>
</dbReference>
<dbReference type="InterPro" id="IPR011709">
    <property type="entry name" value="DEAD-box_helicase_OB_fold"/>
</dbReference>
<dbReference type="NCBIfam" id="TIGR01967">
    <property type="entry name" value="DEAH_box_HrpA"/>
    <property type="match status" value="1"/>
</dbReference>
<dbReference type="InterPro" id="IPR014001">
    <property type="entry name" value="Helicase_ATP-bd"/>
</dbReference>
<dbReference type="SMART" id="SM00382">
    <property type="entry name" value="AAA"/>
    <property type="match status" value="1"/>
</dbReference>
<protein>
    <submittedName>
        <fullName evidence="8">ATP-dependent RNA helicase HrpA</fullName>
    </submittedName>
</protein>
<dbReference type="GO" id="GO:0016787">
    <property type="term" value="F:hydrolase activity"/>
    <property type="evidence" value="ECO:0007669"/>
    <property type="project" value="UniProtKB-KW"/>
</dbReference>
<dbReference type="FunFam" id="1.20.120.1080:FF:000005">
    <property type="entry name" value="ATP-dependent helicase HrpA"/>
    <property type="match status" value="1"/>
</dbReference>
<keyword evidence="9" id="KW-1185">Reference proteome</keyword>
<evidence type="ECO:0000256" key="2">
    <source>
        <dbReference type="ARBA" id="ARBA00022801"/>
    </source>
</evidence>
<keyword evidence="2" id="KW-0378">Hydrolase</keyword>
<dbReference type="Gene3D" id="1.20.120.1080">
    <property type="match status" value="1"/>
</dbReference>
<dbReference type="Pfam" id="PF07717">
    <property type="entry name" value="OB_NTP_bind"/>
    <property type="match status" value="1"/>
</dbReference>
<dbReference type="InterPro" id="IPR011545">
    <property type="entry name" value="DEAD/DEAH_box_helicase_dom"/>
</dbReference>
<feature type="region of interest" description="Disordered" evidence="5">
    <location>
        <begin position="1"/>
        <end position="114"/>
    </location>
</feature>
<comment type="caution">
    <text evidence="8">The sequence shown here is derived from an EMBL/GenBank/DDBJ whole genome shotgun (WGS) entry which is preliminary data.</text>
</comment>
<keyword evidence="3 8" id="KW-0347">Helicase</keyword>
<dbReference type="GO" id="GO:0005524">
    <property type="term" value="F:ATP binding"/>
    <property type="evidence" value="ECO:0007669"/>
    <property type="project" value="UniProtKB-KW"/>
</dbReference>
<dbReference type="InterPro" id="IPR010222">
    <property type="entry name" value="RNA_helicase_HrpA"/>
</dbReference>
<dbReference type="InterPro" id="IPR027417">
    <property type="entry name" value="P-loop_NTPase"/>
</dbReference>
<dbReference type="Pfam" id="PF00271">
    <property type="entry name" value="Helicase_C"/>
    <property type="match status" value="1"/>
</dbReference>
<evidence type="ECO:0000256" key="3">
    <source>
        <dbReference type="ARBA" id="ARBA00022806"/>
    </source>
</evidence>
<dbReference type="InterPro" id="IPR007502">
    <property type="entry name" value="Helicase-assoc_dom"/>
</dbReference>
<dbReference type="PROSITE" id="PS51192">
    <property type="entry name" value="HELICASE_ATP_BIND_1"/>
    <property type="match status" value="1"/>
</dbReference>
<keyword evidence="1" id="KW-0547">Nucleotide-binding</keyword>
<dbReference type="InterPro" id="IPR024590">
    <property type="entry name" value="HrpA_C"/>
</dbReference>
<feature type="compositionally biased region" description="Basic and acidic residues" evidence="5">
    <location>
        <begin position="46"/>
        <end position="61"/>
    </location>
</feature>
<dbReference type="Proteomes" id="UP000214610">
    <property type="component" value="Unassembled WGS sequence"/>
</dbReference>
<sequence>MVVSGAKQATSEQLKELMAFAGRNKPAAAKGRGQAPSKQPLPQEDSDLKKQEKTQKSEVRQEKKKTKPVPGQEKGKKLTSLADLKKIEVKKTGPVKPDKPETENKSRRVRVRGEKETSEIFRNVPAKLELAENLPVSERADDIREAIKNNQIVIVSGETGSGKTTQLPKICLQLGRGQKGLIGHTQPRRIAAVSIAKRIAEETGTKVGEVAGYQIRFKDEMEAGASIKLMTDGILLAETQTDPLLKKYDTIIIDEAHERSLNIDFLLGYLRQILPKRPDLKVIITSATIDSERFAKHFDQVNGGKPVPVINVSGRLYPVQIRYRPVIEEDENDDRTLMEAIADACDELLHSGPGDILVFLPGEREIREAADVLGRNSKPGLEILPLFSRLSIEEQDRIFRPSGARRIVLATNIAETSITVPGIRYVVDSGLGRVKRYSYRNKVEQLQVEPISQAAAQQRAGRCGRVSNGICIRLYDEQDFDKRSKYTDPEILRSSLATVILRMKSLHLSDVREFPFVEPPMPKAITDGYDLLIELNAVTAREGELTKVGRELAKLPVDAKVARMLQAAQDNQALSEVLIIASAISVQDPRERPLDKQTQADQAHKKFSDDKSDFLSYLKIWNYAQDAIANKKSNRLLERQFQTNFLSARRLREWRDVYRQLKEMVTELGWRLNTAPATYEQLHKALLSGLLGSIGNRIVEPDWRSPPFAGARGIKFWPWPGSALAKKAGKWIMASEIVETSRLYARTIANIEPEWLEKVGAHLIKKSWSDPHWEKNAGNVIAFEKGTLYGLPVYGQRRVNFAPKDAKLAREIFIREALVNEDFDSQAPFWQHNKSLIKDIRDMEHKSRRPDVLVDDEQIFAFYDSRLGAEVCSVSTLEKWRKENEAKEPKLLFLSKKDLMRHDASGITIEYFPKKIEAAGIPMAVSYNFDPGSPRDGVTLTVPLYALNQISEEQMEWLVPGMVKEKTAALLKGLPQRLRRHFVPIPDWAKSFAQAHETPEGGLLEAISREAAEQFRIEINKTDFKVENLPPHLRMNYKVVDEHGRQVGMDRSLPKLRSEFSQQAKDYFQQVASMDSRVAEDLQEEIVDWTFGELPEVMEIRRKGVSLIGHPAIADRGDYCSIEVFDEPEEAKEVHKKGIRKLIRFQLKEQIKYLDKSLKSLQSAQIVGSSLPFAKQAFESFENLKSQVINAAIEQSCLLGKLPINQQEFGVICQESKGKLNLIAMEISRLIEQIVNQAAGVNQKLNAFKNIKELNENINSQLKEMFFKNFIENKSINILRNYPRYLKAVEVRLEKYRKDPSKDAEKAEEINKLTIKLNREKAARRGVEDPRLDEFENLLQELRVSLFAQELRTPMPVSVKRLNKVWDSLIGSSRGF</sequence>
<evidence type="ECO:0000313" key="8">
    <source>
        <dbReference type="EMBL" id="OXE51358.1"/>
    </source>
</evidence>
<dbReference type="PANTHER" id="PTHR18934">
    <property type="entry name" value="ATP-DEPENDENT RNA HELICASE"/>
    <property type="match status" value="1"/>
</dbReference>
<dbReference type="SMART" id="SM00847">
    <property type="entry name" value="HA2"/>
    <property type="match status" value="1"/>
</dbReference>
<evidence type="ECO:0000256" key="4">
    <source>
        <dbReference type="ARBA" id="ARBA00022840"/>
    </source>
</evidence>
<evidence type="ECO:0000313" key="9">
    <source>
        <dbReference type="Proteomes" id="UP000214610"/>
    </source>
</evidence>
<dbReference type="GO" id="GO:0003724">
    <property type="term" value="F:RNA helicase activity"/>
    <property type="evidence" value="ECO:0007669"/>
    <property type="project" value="InterPro"/>
</dbReference>
<gene>
    <name evidence="8" type="ORF">ADH67_02920</name>
</gene>
<evidence type="ECO:0000256" key="5">
    <source>
        <dbReference type="SAM" id="MobiDB-lite"/>
    </source>
</evidence>
<feature type="domain" description="Helicase ATP-binding" evidence="6">
    <location>
        <begin position="144"/>
        <end position="307"/>
    </location>
</feature>
<keyword evidence="4" id="KW-0067">ATP-binding</keyword>
<dbReference type="InterPro" id="IPR001650">
    <property type="entry name" value="Helicase_C-like"/>
</dbReference>
<dbReference type="CDD" id="cd18791">
    <property type="entry name" value="SF2_C_RHA"/>
    <property type="match status" value="1"/>
</dbReference>
<proteinExistence type="predicted"/>
<name>A0A227KS98_9BURK</name>
<dbReference type="Pfam" id="PF21010">
    <property type="entry name" value="HA2_C"/>
    <property type="match status" value="1"/>
</dbReference>
<evidence type="ECO:0000259" key="7">
    <source>
        <dbReference type="PROSITE" id="PS51194"/>
    </source>
</evidence>
<dbReference type="Pfam" id="PF11898">
    <property type="entry name" value="DUF3418"/>
    <property type="match status" value="1"/>
</dbReference>
<feature type="compositionally biased region" description="Basic and acidic residues" evidence="5">
    <location>
        <begin position="83"/>
        <end position="114"/>
    </location>
</feature>
<dbReference type="SUPFAM" id="SSF52540">
    <property type="entry name" value="P-loop containing nucleoside triphosphate hydrolases"/>
    <property type="match status" value="1"/>
</dbReference>
<feature type="domain" description="Helicase C-terminal" evidence="7">
    <location>
        <begin position="336"/>
        <end position="507"/>
    </location>
</feature>
<evidence type="ECO:0000256" key="1">
    <source>
        <dbReference type="ARBA" id="ARBA00022741"/>
    </source>
</evidence>
<dbReference type="GO" id="GO:0003723">
    <property type="term" value="F:RNA binding"/>
    <property type="evidence" value="ECO:0007669"/>
    <property type="project" value="TreeGrafter"/>
</dbReference>
<reference evidence="9" key="1">
    <citation type="submission" date="2017-05" db="EMBL/GenBank/DDBJ databases">
        <title>Improved OligoMM genomes.</title>
        <authorList>
            <person name="Garzetti D."/>
        </authorList>
    </citation>
    <scope>NUCLEOTIDE SEQUENCE [LARGE SCALE GENOMIC DNA]</scope>
    <source>
        <strain evidence="9">YL45</strain>
    </source>
</reference>
<dbReference type="InterPro" id="IPR003593">
    <property type="entry name" value="AAA+_ATPase"/>
</dbReference>
<dbReference type="PROSITE" id="PS51194">
    <property type="entry name" value="HELICASE_CTER"/>
    <property type="match status" value="1"/>
</dbReference>
<organism evidence="8 9">
    <name type="scientific">Turicimonas muris</name>
    <dbReference type="NCBI Taxonomy" id="1796652"/>
    <lineage>
        <taxon>Bacteria</taxon>
        <taxon>Pseudomonadati</taxon>
        <taxon>Pseudomonadota</taxon>
        <taxon>Betaproteobacteria</taxon>
        <taxon>Burkholderiales</taxon>
        <taxon>Sutterellaceae</taxon>
        <taxon>Turicimonas</taxon>
    </lineage>
</organism>
<evidence type="ECO:0000259" key="6">
    <source>
        <dbReference type="PROSITE" id="PS51192"/>
    </source>
</evidence>
<dbReference type="SMART" id="SM00487">
    <property type="entry name" value="DEXDc"/>
    <property type="match status" value="1"/>
</dbReference>
<dbReference type="Gene3D" id="3.40.50.300">
    <property type="entry name" value="P-loop containing nucleotide triphosphate hydrolases"/>
    <property type="match status" value="2"/>
</dbReference>
<dbReference type="SMART" id="SM00490">
    <property type="entry name" value="HELICc"/>
    <property type="match status" value="1"/>
</dbReference>